<sequence>MNIVRFLLKRTKRSKGLVLGLFLVLTILVLSRNKESDKSILYNHGYGRLLQEWKPEGIKYFDQLTTADGPTPVVILTYMRSGSSFFGEVIQASDDVFYLFEPLRTIQFQLRKNKTFHYLDNKTRNYTHFLEAAADVMNEIFQCNFENLPLTFFSDGFLNKGKKAREFRVCMNYKRTNNTNRITATKQCVLMMKRRCLASKFIVLKTIRIPLRILVSLSGMFQKLKILHLLRDPRATLKSQSRFGIVKTNHLQENATKFCNRVYEDITLARQSPSIGSNRYFPISYENLAKSPKEMSARVYSFLDMDVTANMTMHIEKMTMADRTCGESRIAKTMCTKSANSSADAEKWRQTIPYSFAAVVDSACSMLYSIVGLRSVPDEEHLRNLSFSLRTKTIDDFGDFRYS</sequence>
<dbReference type="InterPro" id="IPR051135">
    <property type="entry name" value="Gal/GlcNAc/GalNAc_ST"/>
</dbReference>
<dbReference type="GO" id="GO:0001517">
    <property type="term" value="F:N-acetylglucosamine 6-O-sulfotransferase activity"/>
    <property type="evidence" value="ECO:0007669"/>
    <property type="project" value="TreeGrafter"/>
</dbReference>
<dbReference type="SUPFAM" id="SSF52540">
    <property type="entry name" value="P-loop containing nucleoside triphosphate hydrolases"/>
    <property type="match status" value="1"/>
</dbReference>
<gene>
    <name evidence="3" type="primary">LOC111123814</name>
</gene>
<dbReference type="Pfam" id="PF00685">
    <property type="entry name" value="Sulfotransfer_1"/>
    <property type="match status" value="1"/>
</dbReference>
<dbReference type="PANTHER" id="PTHR10704:SF71">
    <property type="entry name" value="CARBOHYDRATE SULFOTRANSFERASE 1-LIKE"/>
    <property type="match status" value="1"/>
</dbReference>
<dbReference type="InterPro" id="IPR000863">
    <property type="entry name" value="Sulfotransferase_dom"/>
</dbReference>
<protein>
    <submittedName>
        <fullName evidence="3">Carbohydrate sulfotransferase 1-like isoform X3</fullName>
    </submittedName>
</protein>
<dbReference type="AlphaFoldDB" id="A0A8B8D3M7"/>
<evidence type="ECO:0000259" key="1">
    <source>
        <dbReference type="Pfam" id="PF00685"/>
    </source>
</evidence>
<dbReference type="PANTHER" id="PTHR10704">
    <property type="entry name" value="CARBOHYDRATE SULFOTRANSFERASE"/>
    <property type="match status" value="1"/>
</dbReference>
<keyword evidence="2" id="KW-1185">Reference proteome</keyword>
<dbReference type="GO" id="GO:0006044">
    <property type="term" value="P:N-acetylglucosamine metabolic process"/>
    <property type="evidence" value="ECO:0007669"/>
    <property type="project" value="TreeGrafter"/>
</dbReference>
<proteinExistence type="predicted"/>
<dbReference type="InterPro" id="IPR027417">
    <property type="entry name" value="P-loop_NTPase"/>
</dbReference>
<accession>A0A8B8D3M7</accession>
<dbReference type="Gene3D" id="3.40.50.300">
    <property type="entry name" value="P-loop containing nucleotide triphosphate hydrolases"/>
    <property type="match status" value="1"/>
</dbReference>
<evidence type="ECO:0000313" key="3">
    <source>
        <dbReference type="RefSeq" id="XP_022322129.1"/>
    </source>
</evidence>
<dbReference type="Proteomes" id="UP000694844">
    <property type="component" value="Chromosome 3"/>
</dbReference>
<dbReference type="GO" id="GO:0006790">
    <property type="term" value="P:sulfur compound metabolic process"/>
    <property type="evidence" value="ECO:0007669"/>
    <property type="project" value="TreeGrafter"/>
</dbReference>
<name>A0A8B8D3M7_CRAVI</name>
<dbReference type="RefSeq" id="XP_022322129.1">
    <property type="nucleotide sequence ID" value="XM_022466421.1"/>
</dbReference>
<evidence type="ECO:0000313" key="2">
    <source>
        <dbReference type="Proteomes" id="UP000694844"/>
    </source>
</evidence>
<dbReference type="OrthoDB" id="6410525at2759"/>
<feature type="domain" description="Sulfotransferase" evidence="1">
    <location>
        <begin position="70"/>
        <end position="365"/>
    </location>
</feature>
<dbReference type="GeneID" id="111123814"/>
<reference evidence="3" key="1">
    <citation type="submission" date="2025-08" db="UniProtKB">
        <authorList>
            <consortium name="RefSeq"/>
        </authorList>
    </citation>
    <scope>IDENTIFICATION</scope>
    <source>
        <tissue evidence="3">Whole sample</tissue>
    </source>
</reference>
<organism evidence="2 3">
    <name type="scientific">Crassostrea virginica</name>
    <name type="common">Eastern oyster</name>
    <dbReference type="NCBI Taxonomy" id="6565"/>
    <lineage>
        <taxon>Eukaryota</taxon>
        <taxon>Metazoa</taxon>
        <taxon>Spiralia</taxon>
        <taxon>Lophotrochozoa</taxon>
        <taxon>Mollusca</taxon>
        <taxon>Bivalvia</taxon>
        <taxon>Autobranchia</taxon>
        <taxon>Pteriomorphia</taxon>
        <taxon>Ostreida</taxon>
        <taxon>Ostreoidea</taxon>
        <taxon>Ostreidae</taxon>
        <taxon>Crassostrea</taxon>
    </lineage>
</organism>